<feature type="region of interest" description="Disordered" evidence="1">
    <location>
        <begin position="1"/>
        <end position="73"/>
    </location>
</feature>
<reference evidence="2 3" key="1">
    <citation type="journal article" date="2016" name="Nat. Commun.">
        <title>Thousands of microbial genomes shed light on interconnected biogeochemical processes in an aquifer system.</title>
        <authorList>
            <person name="Anantharaman K."/>
            <person name="Brown C.T."/>
            <person name="Hug L.A."/>
            <person name="Sharon I."/>
            <person name="Castelle C.J."/>
            <person name="Probst A.J."/>
            <person name="Thomas B.C."/>
            <person name="Singh A."/>
            <person name="Wilkins M.J."/>
            <person name="Karaoz U."/>
            <person name="Brodie E.L."/>
            <person name="Williams K.H."/>
            <person name="Hubbard S.S."/>
            <person name="Banfield J.F."/>
        </authorList>
    </citation>
    <scope>NUCLEOTIDE SEQUENCE [LARGE SCALE GENOMIC DNA]</scope>
</reference>
<name>A0A1F6M2C9_9BACT</name>
<evidence type="ECO:0000313" key="3">
    <source>
        <dbReference type="Proteomes" id="UP000178742"/>
    </source>
</evidence>
<protein>
    <submittedName>
        <fullName evidence="2">Uncharacterized protein</fullName>
    </submittedName>
</protein>
<dbReference type="EMBL" id="MFPX01000030">
    <property type="protein sequence ID" value="OGH65738.1"/>
    <property type="molecule type" value="Genomic_DNA"/>
</dbReference>
<dbReference type="AlphaFoldDB" id="A0A1F6M2C9"/>
<organism evidence="2 3">
    <name type="scientific">Candidatus Magasanikbacteria bacterium RIFCSPHIGHO2_02_FULL_41_13</name>
    <dbReference type="NCBI Taxonomy" id="1798676"/>
    <lineage>
        <taxon>Bacteria</taxon>
        <taxon>Candidatus Magasanikiibacteriota</taxon>
    </lineage>
</organism>
<comment type="caution">
    <text evidence="2">The sequence shown here is derived from an EMBL/GenBank/DDBJ whole genome shotgun (WGS) entry which is preliminary data.</text>
</comment>
<dbReference type="Proteomes" id="UP000178742">
    <property type="component" value="Unassembled WGS sequence"/>
</dbReference>
<evidence type="ECO:0000256" key="1">
    <source>
        <dbReference type="SAM" id="MobiDB-lite"/>
    </source>
</evidence>
<sequence length="92" mass="9197">MGLGEGQCAPEEEAGGVGLDETLGVDGRPRGPDRQGGGGNAHIDVRPSADKASITQSELEPIGDGIGPGEVVPGTDVVSAEDSVVGFEADQR</sequence>
<accession>A0A1F6M2C9</accession>
<proteinExistence type="predicted"/>
<evidence type="ECO:0000313" key="2">
    <source>
        <dbReference type="EMBL" id="OGH65738.1"/>
    </source>
</evidence>
<gene>
    <name evidence="2" type="ORF">A3B90_01950</name>
</gene>